<keyword evidence="8 11" id="KW-0274">FAD</keyword>
<evidence type="ECO:0000256" key="8">
    <source>
        <dbReference type="ARBA" id="ARBA00022827"/>
    </source>
</evidence>
<dbReference type="SUPFAM" id="SSF51905">
    <property type="entry name" value="FAD/NAD(P)-binding domain"/>
    <property type="match status" value="1"/>
</dbReference>
<keyword evidence="7 11" id="KW-0285">Flavoprotein</keyword>
<protein>
    <recommendedName>
        <fullName evidence="6 11">Coproporphyrinogen III oxidase</fullName>
        <ecNumber evidence="5 11">1.3.3.15</ecNumber>
    </recommendedName>
</protein>
<gene>
    <name evidence="13" type="ORF">J2TS6_02150</name>
</gene>
<comment type="pathway">
    <text evidence="3 11">Porphyrin-containing compound metabolism; protoheme biosynthesis.</text>
</comment>
<keyword evidence="14" id="KW-1185">Reference proteome</keyword>
<comment type="caution">
    <text evidence="13">The sequence shown here is derived from an EMBL/GenBank/DDBJ whole genome shotgun (WGS) entry which is preliminary data.</text>
</comment>
<keyword evidence="10 11" id="KW-0350">Heme biosynthesis</keyword>
<reference evidence="13" key="1">
    <citation type="submission" date="2021-03" db="EMBL/GenBank/DDBJ databases">
        <title>Antimicrobial resistance genes in bacteria isolated from Japanese honey, and their potential for conferring macrolide and lincosamide resistance in the American foulbrood pathogen Paenibacillus larvae.</title>
        <authorList>
            <person name="Okamoto M."/>
            <person name="Kumagai M."/>
            <person name="Kanamori H."/>
            <person name="Takamatsu D."/>
        </authorList>
    </citation>
    <scope>NUCLEOTIDE SEQUENCE</scope>
    <source>
        <strain evidence="13">J2TS6</strain>
    </source>
</reference>
<dbReference type="InterPro" id="IPR004572">
    <property type="entry name" value="Protoporphyrinogen_oxidase"/>
</dbReference>
<dbReference type="NCBIfam" id="TIGR00562">
    <property type="entry name" value="proto_IX_ox"/>
    <property type="match status" value="1"/>
</dbReference>
<feature type="domain" description="Amine oxidase" evidence="12">
    <location>
        <begin position="19"/>
        <end position="467"/>
    </location>
</feature>
<organism evidence="13 14">
    <name type="scientific">Paenibacillus albilobatus</name>
    <dbReference type="NCBI Taxonomy" id="2716884"/>
    <lineage>
        <taxon>Bacteria</taxon>
        <taxon>Bacillati</taxon>
        <taxon>Bacillota</taxon>
        <taxon>Bacilli</taxon>
        <taxon>Bacillales</taxon>
        <taxon>Paenibacillaceae</taxon>
        <taxon>Paenibacillus</taxon>
    </lineage>
</organism>
<sequence>MTEAGVPILKKAVIIGGGITGLSAAYFLQKKARESGQTIHITIVEAEERLGGKIRTVHDGDFTMETGADSIVTRKTNAADLIEELGLKYEVVYNATGVSYIYADGKLKQIPKEAVFGIPTSIESLATTELVSAEGKVEALKDFYTPNETFTKDDSVGEFLEAFLGKELVQKQIAPVLSGVYSGKLSELTIASTLPYLIDYKNEYGSIIRGLSEHKAKFQSGGGKKFLSFRQGVSQLIDGLEQKLDQAEILKGVAAEALKPSAGGGYEITLMDGRVLEADVVAIGTLSAAAQKLLKNERLDEEFNQFRHSSLISVYMAFDVPDEELPADGTGFITADSDDVKCNACTWTSRKWEHTSAEGRLLVRLFYKSVNPHYESLVNMTEDELLQIGMEDIKTSLGIASKPLTYNVTKWHEVMPNYHIKHHQIVQSLEAKMEKLFPNVLLAGCSYYGVGIPDCIANGEETAAKMLERISE</sequence>
<evidence type="ECO:0000256" key="3">
    <source>
        <dbReference type="ARBA" id="ARBA00004744"/>
    </source>
</evidence>
<evidence type="ECO:0000256" key="2">
    <source>
        <dbReference type="ARBA" id="ARBA00001974"/>
    </source>
</evidence>
<dbReference type="Gene3D" id="3.50.50.60">
    <property type="entry name" value="FAD/NAD(P)-binding domain"/>
    <property type="match status" value="1"/>
</dbReference>
<keyword evidence="9 11" id="KW-0560">Oxidoreductase</keyword>
<evidence type="ECO:0000256" key="10">
    <source>
        <dbReference type="ARBA" id="ARBA00023133"/>
    </source>
</evidence>
<evidence type="ECO:0000256" key="7">
    <source>
        <dbReference type="ARBA" id="ARBA00022630"/>
    </source>
</evidence>
<comment type="function">
    <text evidence="11">Involved in coproporphyrin-dependent heme b biosynthesis. Catalyzes the oxidation of coproporphyrinogen III to coproporphyrin III.</text>
</comment>
<dbReference type="Proteomes" id="UP000679779">
    <property type="component" value="Unassembled WGS sequence"/>
</dbReference>
<dbReference type="EMBL" id="BORQ01000001">
    <property type="protein sequence ID" value="GIO29074.1"/>
    <property type="molecule type" value="Genomic_DNA"/>
</dbReference>
<dbReference type="Pfam" id="PF01593">
    <property type="entry name" value="Amino_oxidase"/>
    <property type="match status" value="1"/>
</dbReference>
<evidence type="ECO:0000313" key="14">
    <source>
        <dbReference type="Proteomes" id="UP000679779"/>
    </source>
</evidence>
<dbReference type="GO" id="GO:0004729">
    <property type="term" value="F:oxygen-dependent protoporphyrinogen oxidase activity"/>
    <property type="evidence" value="ECO:0007669"/>
    <property type="project" value="UniProtKB-UniRule"/>
</dbReference>
<comment type="subcellular location">
    <subcellularLocation>
        <location evidence="11">Cytoplasm</location>
    </subcellularLocation>
</comment>
<dbReference type="GO" id="GO:0006783">
    <property type="term" value="P:heme biosynthetic process"/>
    <property type="evidence" value="ECO:0007669"/>
    <property type="project" value="UniProtKB-UniRule"/>
</dbReference>
<evidence type="ECO:0000313" key="13">
    <source>
        <dbReference type="EMBL" id="GIO29074.1"/>
    </source>
</evidence>
<evidence type="ECO:0000256" key="9">
    <source>
        <dbReference type="ARBA" id="ARBA00023002"/>
    </source>
</evidence>
<dbReference type="PANTHER" id="PTHR42923">
    <property type="entry name" value="PROTOPORPHYRINOGEN OXIDASE"/>
    <property type="match status" value="1"/>
</dbReference>
<dbReference type="GO" id="GO:0005737">
    <property type="term" value="C:cytoplasm"/>
    <property type="evidence" value="ECO:0007669"/>
    <property type="project" value="UniProtKB-SubCell"/>
</dbReference>
<evidence type="ECO:0000256" key="1">
    <source>
        <dbReference type="ARBA" id="ARBA00001755"/>
    </source>
</evidence>
<dbReference type="Gene3D" id="3.90.660.20">
    <property type="entry name" value="Protoporphyrinogen oxidase, mitochondrial, domain 2"/>
    <property type="match status" value="1"/>
</dbReference>
<dbReference type="InterPro" id="IPR050464">
    <property type="entry name" value="Zeta_carotene_desat/Oxidored"/>
</dbReference>
<accession>A0A919XAW0</accession>
<dbReference type="PANTHER" id="PTHR42923:SF3">
    <property type="entry name" value="PROTOPORPHYRINOGEN OXIDASE"/>
    <property type="match status" value="1"/>
</dbReference>
<comment type="similarity">
    <text evidence="4 11">Belongs to the protoporphyrinogen/coproporphyrinogen oxidase family. Coproporphyrinogen III oxidase subfamily.</text>
</comment>
<comment type="catalytic activity">
    <reaction evidence="1">
        <text>coproporphyrinogen III + 3 O2 = coproporphyrin III + 3 H2O2</text>
        <dbReference type="Rhea" id="RHEA:43436"/>
        <dbReference type="ChEBI" id="CHEBI:15379"/>
        <dbReference type="ChEBI" id="CHEBI:16240"/>
        <dbReference type="ChEBI" id="CHEBI:57309"/>
        <dbReference type="ChEBI" id="CHEBI:131725"/>
        <dbReference type="EC" id="1.3.3.15"/>
    </reaction>
    <physiologicalReaction direction="left-to-right" evidence="1">
        <dbReference type="Rhea" id="RHEA:43437"/>
    </physiologicalReaction>
</comment>
<dbReference type="InterPro" id="IPR002937">
    <property type="entry name" value="Amino_oxidase"/>
</dbReference>
<dbReference type="EC" id="1.3.3.15" evidence="5 11"/>
<dbReference type="SUPFAM" id="SSF54373">
    <property type="entry name" value="FAD-linked reductases, C-terminal domain"/>
    <property type="match status" value="1"/>
</dbReference>
<evidence type="ECO:0000256" key="11">
    <source>
        <dbReference type="RuleBase" id="RU364052"/>
    </source>
</evidence>
<dbReference type="InterPro" id="IPR036188">
    <property type="entry name" value="FAD/NAD-bd_sf"/>
</dbReference>
<name>A0A919XAW0_9BACL</name>
<evidence type="ECO:0000259" key="12">
    <source>
        <dbReference type="Pfam" id="PF01593"/>
    </source>
</evidence>
<evidence type="ECO:0000256" key="4">
    <source>
        <dbReference type="ARBA" id="ARBA00008310"/>
    </source>
</evidence>
<evidence type="ECO:0000256" key="6">
    <source>
        <dbReference type="ARBA" id="ARBA00019046"/>
    </source>
</evidence>
<dbReference type="Gene3D" id="1.10.3110.10">
    <property type="entry name" value="protoporphyrinogen ix oxidase, domain 3"/>
    <property type="match status" value="1"/>
</dbReference>
<evidence type="ECO:0000256" key="5">
    <source>
        <dbReference type="ARBA" id="ARBA00012402"/>
    </source>
</evidence>
<keyword evidence="11" id="KW-0963">Cytoplasm</keyword>
<comment type="cofactor">
    <cofactor evidence="2 11">
        <name>FAD</name>
        <dbReference type="ChEBI" id="CHEBI:57692"/>
    </cofactor>
</comment>
<dbReference type="AlphaFoldDB" id="A0A919XAW0"/>
<proteinExistence type="inferred from homology"/>